<dbReference type="PANTHER" id="PTHR11626">
    <property type="entry name" value="FARNESYL-DIPHOSPHATE FARNESYLTRANSFERASE"/>
    <property type="match status" value="1"/>
</dbReference>
<dbReference type="SUPFAM" id="SSF48576">
    <property type="entry name" value="Terpenoid synthases"/>
    <property type="match status" value="1"/>
</dbReference>
<organism evidence="3 4">
    <name type="scientific">Halanaerobium polyolivorans</name>
    <dbReference type="NCBI Taxonomy" id="2886943"/>
    <lineage>
        <taxon>Bacteria</taxon>
        <taxon>Bacillati</taxon>
        <taxon>Bacillota</taxon>
        <taxon>Clostridia</taxon>
        <taxon>Halanaerobiales</taxon>
        <taxon>Halanaerobiaceae</taxon>
        <taxon>Halanaerobium</taxon>
    </lineage>
</organism>
<accession>A0AAW4WZH2</accession>
<dbReference type="Proteomes" id="UP001199296">
    <property type="component" value="Unassembled WGS sequence"/>
</dbReference>
<dbReference type="InterPro" id="IPR044844">
    <property type="entry name" value="Trans_IPPS_euk-type"/>
</dbReference>
<dbReference type="RefSeq" id="WP_229344211.1">
    <property type="nucleotide sequence ID" value="NZ_JAJFAT010000004.1"/>
</dbReference>
<comment type="caution">
    <text evidence="3">The sequence shown here is derived from an EMBL/GenBank/DDBJ whole genome shotgun (WGS) entry which is preliminary data.</text>
</comment>
<dbReference type="InterPro" id="IPR002060">
    <property type="entry name" value="Squ/phyt_synthse"/>
</dbReference>
<evidence type="ECO:0000313" key="3">
    <source>
        <dbReference type="EMBL" id="MCC3144444.1"/>
    </source>
</evidence>
<dbReference type="EMBL" id="JAJFAT010000004">
    <property type="protein sequence ID" value="MCC3144444.1"/>
    <property type="molecule type" value="Genomic_DNA"/>
</dbReference>
<keyword evidence="4" id="KW-1185">Reference proteome</keyword>
<dbReference type="SFLD" id="SFLDG01018">
    <property type="entry name" value="Squalene/Phytoene_Synthase_Lik"/>
    <property type="match status" value="1"/>
</dbReference>
<dbReference type="PANTHER" id="PTHR11626:SF2">
    <property type="entry name" value="SQUALENE SYNTHASE"/>
    <property type="match status" value="1"/>
</dbReference>
<dbReference type="InterPro" id="IPR008949">
    <property type="entry name" value="Isoprenoid_synthase_dom_sf"/>
</dbReference>
<comment type="pathway">
    <text evidence="1">Carotenoid biosynthesis.</text>
</comment>
<name>A0AAW4WZH2_9FIRM</name>
<evidence type="ECO:0000256" key="1">
    <source>
        <dbReference type="ARBA" id="ARBA00004829"/>
    </source>
</evidence>
<dbReference type="PROSITE" id="PS01044">
    <property type="entry name" value="SQUALEN_PHYTOEN_SYN_1"/>
    <property type="match status" value="1"/>
</dbReference>
<proteinExistence type="predicted"/>
<dbReference type="AlphaFoldDB" id="A0AAW4WZH2"/>
<reference evidence="3 4" key="1">
    <citation type="submission" date="2021-10" db="EMBL/GenBank/DDBJ databases">
        <authorList>
            <person name="Grouzdev D.S."/>
            <person name="Pantiukh K.S."/>
            <person name="Krutkina M.S."/>
        </authorList>
    </citation>
    <scope>NUCLEOTIDE SEQUENCE [LARGE SCALE GENOMIC DNA]</scope>
    <source>
        <strain evidence="3 4">Z-7514</strain>
    </source>
</reference>
<protein>
    <submittedName>
        <fullName evidence="3">Squalene/phytoene synthase family protein</fullName>
    </submittedName>
</protein>
<dbReference type="SFLD" id="SFLDS00005">
    <property type="entry name" value="Isoprenoid_Synthase_Type_I"/>
    <property type="match status" value="1"/>
</dbReference>
<dbReference type="GO" id="GO:0051996">
    <property type="term" value="F:squalene synthase [NAD(P)H] activity"/>
    <property type="evidence" value="ECO:0007669"/>
    <property type="project" value="InterPro"/>
</dbReference>
<keyword evidence="2" id="KW-0808">Transferase</keyword>
<dbReference type="InterPro" id="IPR019845">
    <property type="entry name" value="Squalene/phytoene_synthase_CS"/>
</dbReference>
<dbReference type="GO" id="GO:0045338">
    <property type="term" value="P:farnesyl diphosphate metabolic process"/>
    <property type="evidence" value="ECO:0007669"/>
    <property type="project" value="InterPro"/>
</dbReference>
<evidence type="ECO:0000313" key="4">
    <source>
        <dbReference type="Proteomes" id="UP001199296"/>
    </source>
</evidence>
<evidence type="ECO:0000256" key="2">
    <source>
        <dbReference type="ARBA" id="ARBA00022679"/>
    </source>
</evidence>
<sequence length="324" mass="37920">MRDDPIKFAKNILKDVSRSFALTIPMLDNIIKDEVLITYLQDRILDNFEDEIHPADIELQKKMMDKVSRVFSTEDYDRQADFREIKAQNNLIADQALSKLNDNIDIIYQAYQNFDLEIQKKSHKWLQEMNLGMQKYLNKTVETFRELDEYCYYVAGTVGGFLTELIIYKLDLSQKDQAILLENFNEAGLFLQKVNLIRDIKDDLENREKHFWPLKELKLTEAELLDRENEAKTMAALEKMLEDLIKHTAALKKYYQALPENLSGYRKFFAVNNALGLATVEKLRDNPAVFYGDKAVKVSKLAFANILRAPEKYFLKHCSKHIRD</sequence>
<dbReference type="Gene3D" id="1.10.600.10">
    <property type="entry name" value="Farnesyl Diphosphate Synthase"/>
    <property type="match status" value="1"/>
</dbReference>
<dbReference type="Pfam" id="PF00494">
    <property type="entry name" value="SQS_PSY"/>
    <property type="match status" value="1"/>
</dbReference>
<gene>
    <name evidence="3" type="ORF">LJ207_03800</name>
</gene>